<evidence type="ECO:0000313" key="2">
    <source>
        <dbReference type="Proteomes" id="UP000271098"/>
    </source>
</evidence>
<name>A0A183DAC6_9BILA</name>
<reference evidence="3" key="1">
    <citation type="submission" date="2016-06" db="UniProtKB">
        <authorList>
            <consortium name="WormBaseParasite"/>
        </authorList>
    </citation>
    <scope>IDENTIFICATION</scope>
</reference>
<evidence type="ECO:0000313" key="1">
    <source>
        <dbReference type="EMBL" id="VDK51669.1"/>
    </source>
</evidence>
<accession>A0A183DAC6</accession>
<dbReference type="AlphaFoldDB" id="A0A183DAC6"/>
<dbReference type="Pfam" id="PF13896">
    <property type="entry name" value="Glyco_transf_49"/>
    <property type="match status" value="1"/>
</dbReference>
<dbReference type="Proteomes" id="UP000271098">
    <property type="component" value="Unassembled WGS sequence"/>
</dbReference>
<dbReference type="OrthoDB" id="9974378at2759"/>
<evidence type="ECO:0000313" key="3">
    <source>
        <dbReference type="WBParaSite" id="GPUH_0000567501-mRNA-1"/>
    </source>
</evidence>
<proteinExistence type="predicted"/>
<dbReference type="WBParaSite" id="GPUH_0000567501-mRNA-1">
    <property type="protein sequence ID" value="GPUH_0000567501-mRNA-1"/>
    <property type="gene ID" value="GPUH_0000567501"/>
</dbReference>
<dbReference type="PANTHER" id="PTHR47411:SF3">
    <property type="entry name" value="I-BETA-1,3-N-ACETYLGLUCOSAMINYLTRANSFERASE"/>
    <property type="match status" value="1"/>
</dbReference>
<dbReference type="EMBL" id="UYRT01012292">
    <property type="protein sequence ID" value="VDK51669.1"/>
    <property type="molecule type" value="Genomic_DNA"/>
</dbReference>
<gene>
    <name evidence="1" type="ORF">GPUH_LOCUS5664</name>
</gene>
<reference evidence="1 2" key="2">
    <citation type="submission" date="2018-11" db="EMBL/GenBank/DDBJ databases">
        <authorList>
            <consortium name="Pathogen Informatics"/>
        </authorList>
    </citation>
    <scope>NUCLEOTIDE SEQUENCE [LARGE SCALE GENOMIC DNA]</scope>
</reference>
<organism evidence="3">
    <name type="scientific">Gongylonema pulchrum</name>
    <dbReference type="NCBI Taxonomy" id="637853"/>
    <lineage>
        <taxon>Eukaryota</taxon>
        <taxon>Metazoa</taxon>
        <taxon>Ecdysozoa</taxon>
        <taxon>Nematoda</taxon>
        <taxon>Chromadorea</taxon>
        <taxon>Rhabditida</taxon>
        <taxon>Spirurina</taxon>
        <taxon>Spiruromorpha</taxon>
        <taxon>Spiruroidea</taxon>
        <taxon>Gongylonematidae</taxon>
        <taxon>Gongylonema</taxon>
    </lineage>
</organism>
<keyword evidence="2" id="KW-1185">Reference proteome</keyword>
<dbReference type="PANTHER" id="PTHR47411">
    <property type="entry name" value="B3GNT1, BETA-1,3-N-ACETYLGUCOSAMINYLTRANSFERASE 1, HOMOLOG"/>
    <property type="match status" value="1"/>
</dbReference>
<sequence length="186" mass="22420">MYSLFFREKRKTVLVHRRFEIARNVSSLPRNKKELERLYTAKLAFQFHLHIYPKGHYIPHIEKWFREPENFTTATVAEEHEYLNADWEPQFVADESVPLHDERFPLRMRSNTHLGSLLCRKGYTFTVVNDLFSVHWDIKRKEPKENVYLKRAAVRNGYRQTVKSFRAMLDMLYPETKDKCPFPKLN</sequence>
<protein>
    <submittedName>
        <fullName evidence="3">39S ribosomal protein L22, mitochondrial</fullName>
    </submittedName>
</protein>